<accession>A0A9D7FQA4</accession>
<dbReference type="RefSeq" id="WP_228396945.1">
    <property type="nucleotide sequence ID" value="NZ_JADRCP010000001.1"/>
</dbReference>
<feature type="transmembrane region" description="Helical" evidence="5">
    <location>
        <begin position="52"/>
        <end position="71"/>
    </location>
</feature>
<feature type="transmembrane region" description="Helical" evidence="5">
    <location>
        <begin position="27"/>
        <end position="46"/>
    </location>
</feature>
<dbReference type="Pfam" id="PF05101">
    <property type="entry name" value="VirB3"/>
    <property type="match status" value="1"/>
</dbReference>
<evidence type="ECO:0000256" key="3">
    <source>
        <dbReference type="ARBA" id="ARBA00022989"/>
    </source>
</evidence>
<proteinExistence type="predicted"/>
<dbReference type="GO" id="GO:0016020">
    <property type="term" value="C:membrane"/>
    <property type="evidence" value="ECO:0007669"/>
    <property type="project" value="UniProtKB-SubCell"/>
</dbReference>
<name>A0A9D7FQA4_9GAMM</name>
<evidence type="ECO:0000313" key="6">
    <source>
        <dbReference type="EMBL" id="MBK5071609.1"/>
    </source>
</evidence>
<evidence type="ECO:0000256" key="4">
    <source>
        <dbReference type="ARBA" id="ARBA00023136"/>
    </source>
</evidence>
<evidence type="ECO:0000313" key="8">
    <source>
        <dbReference type="Proteomes" id="UP000807542"/>
    </source>
</evidence>
<keyword evidence="3 5" id="KW-1133">Transmembrane helix</keyword>
<gene>
    <name evidence="7" type="ORF">I2492_01090</name>
    <name evidence="6" type="ORF">I2493_01090</name>
</gene>
<dbReference type="Proteomes" id="UP000807542">
    <property type="component" value="Unassembled WGS sequence"/>
</dbReference>
<dbReference type="InterPro" id="IPR007792">
    <property type="entry name" value="T4SS_VirB3/TrbD/AvhB"/>
</dbReference>
<keyword evidence="9" id="KW-1185">Reference proteome</keyword>
<evidence type="ECO:0000313" key="9">
    <source>
        <dbReference type="Proteomes" id="UP001296969"/>
    </source>
</evidence>
<evidence type="ECO:0000256" key="1">
    <source>
        <dbReference type="ARBA" id="ARBA00004370"/>
    </source>
</evidence>
<keyword evidence="2 5" id="KW-0812">Transmembrane</keyword>
<comment type="subcellular location">
    <subcellularLocation>
        <location evidence="1">Membrane</location>
    </subcellularLocation>
</comment>
<dbReference type="EMBL" id="JADRCQ010000001">
    <property type="protein sequence ID" value="MBK5071609.1"/>
    <property type="molecule type" value="Genomic_DNA"/>
</dbReference>
<sequence>MSTPVTPQQTAVDEGEPLTVAMTRPTMVGGFTLSSIGLSVLLPLYITFITRWLWALGACPILLVICYLICLKDIYLFDIALSASRLKACANKRIWRCRSYAPR</sequence>
<evidence type="ECO:0000256" key="2">
    <source>
        <dbReference type="ARBA" id="ARBA00022692"/>
    </source>
</evidence>
<dbReference type="Proteomes" id="UP001296969">
    <property type="component" value="Unassembled WGS sequence"/>
</dbReference>
<comment type="caution">
    <text evidence="7">The sequence shown here is derived from an EMBL/GenBank/DDBJ whole genome shotgun (WGS) entry which is preliminary data.</text>
</comment>
<evidence type="ECO:0000256" key="5">
    <source>
        <dbReference type="SAM" id="Phobius"/>
    </source>
</evidence>
<organism evidence="7 8">
    <name type="scientific">Limnobaculum xujianqingii</name>
    <dbReference type="NCBI Taxonomy" id="2738837"/>
    <lineage>
        <taxon>Bacteria</taxon>
        <taxon>Pseudomonadati</taxon>
        <taxon>Pseudomonadota</taxon>
        <taxon>Gammaproteobacteria</taxon>
        <taxon>Enterobacterales</taxon>
        <taxon>Budviciaceae</taxon>
        <taxon>Limnobaculum</taxon>
    </lineage>
</organism>
<evidence type="ECO:0000313" key="7">
    <source>
        <dbReference type="EMBL" id="MBK5174918.1"/>
    </source>
</evidence>
<dbReference type="EMBL" id="JADRCP010000001">
    <property type="protein sequence ID" value="MBK5174918.1"/>
    <property type="molecule type" value="Genomic_DNA"/>
</dbReference>
<reference evidence="7 9" key="1">
    <citation type="submission" date="2020-11" db="EMBL/GenBank/DDBJ databases">
        <title>Insectihabitans protaetiae gen. nov. sp. nov. and Insectihabitans allomyrinae sp. nov., isolated from larvae of Protaetia brevitarsis seulensis and Allomyrina dichotoma, respectively.</title>
        <authorList>
            <person name="Lee S.D."/>
            <person name="Byeon Y.-S."/>
            <person name="Kim S.-M."/>
            <person name="Yang H.L."/>
            <person name="Kim I.S."/>
        </authorList>
    </citation>
    <scope>NUCLEOTIDE SEQUENCE</scope>
    <source>
        <strain evidence="7">CWB-B4</strain>
        <strain evidence="6 9">CWB-B43</strain>
    </source>
</reference>
<dbReference type="AlphaFoldDB" id="A0A9D7FQA4"/>
<protein>
    <submittedName>
        <fullName evidence="7">VirB3 family type IV secretion system protein</fullName>
    </submittedName>
</protein>
<keyword evidence="4 5" id="KW-0472">Membrane</keyword>